<proteinExistence type="inferred from homology"/>
<sequence>MARNKDKTATSKGRGYPRQGMGPVRRWLPSWRVVLGTFFALFAIGMGGLIGMYVTTDIPKVDDIALAQTTKVYYADGKTELGSFAQLNRSSVPLNKISPDLQHAVIASEDSSFYENAGVDLRGIARAFWNNIQGKPTQGGSTLTQQYVERYYTGTTTSLPGKVKEAILAIKIDNEQSKDTILENYLNTIYFGRGAYGIEAAAKAYFGVHASELTLSQSATLAGIIPAPSAWDPAVSPDRAKQRFERVISRMVSEGWIKQADADAASFPKVLEPSRDNAFAGTNGYLLDSVRKELVANGFTEEQLATAGYHIVSTIDVGKQQAAVDAVAKLPKDRPENYYVGLISMDPRNGEIYAMYGGKDYLERQRNSVMQDRAQGGSTFKAFAVVEAMDQGMSPLERFDSPAKYRVGTGSDNLVFTNVDGRSYYDVTVNEMTARSLNTGFIQLNEKIGPAKTYDMAVRLGLPEDTPGLDRGVGNTLGSASPKAVDMARAFGTLANNGQKVTPHIVREVKDHDGNRVFTGNTASERVISEETAQVSTYVLKNTLKRGGTAEDAALPGREAAGKTGTSSGPKSAWFAAYIPQMVTVVDMYGIAENGTEAVLEPFGGVYQVAGGNFPAQVWHDYMVVATDGMDIEKFPNVDKLVAKRAVKRAPAPVRVEPTPEPTITEEPTEDPSTDILPLPDPLPLPTDATSVPPGEDPLNPGRGGQTPGSGQNPDVRDKSGK</sequence>
<keyword evidence="7" id="KW-0378">Hydrolase</keyword>
<keyword evidence="4" id="KW-0645">Protease</keyword>
<dbReference type="SUPFAM" id="SSF56601">
    <property type="entry name" value="beta-lactamase/transpeptidase-like"/>
    <property type="match status" value="1"/>
</dbReference>
<dbReference type="GO" id="GO:0030288">
    <property type="term" value="C:outer membrane-bounded periplasmic space"/>
    <property type="evidence" value="ECO:0007669"/>
    <property type="project" value="TreeGrafter"/>
</dbReference>
<evidence type="ECO:0000256" key="4">
    <source>
        <dbReference type="ARBA" id="ARBA00022670"/>
    </source>
</evidence>
<evidence type="ECO:0000256" key="8">
    <source>
        <dbReference type="ARBA" id="ARBA00022960"/>
    </source>
</evidence>
<dbReference type="RefSeq" id="WP_197551168.1">
    <property type="nucleotide sequence ID" value="NZ_CP063213.1"/>
</dbReference>
<dbReference type="AlphaFoldDB" id="A0A7M1QUA9"/>
<reference evidence="18 19" key="1">
    <citation type="submission" date="2020-10" db="EMBL/GenBank/DDBJ databases">
        <title>Trueperella pecoris sp. nov. isolated from bovine and porcine specimens.</title>
        <authorList>
            <person name="Schoenecker L."/>
            <person name="Schnydrig P."/>
            <person name="Brodard I."/>
            <person name="Thomann A."/>
            <person name="Hemphill A."/>
            <person name="Rodriguez-Campos S."/>
            <person name="Perreten V."/>
            <person name="Jores J."/>
            <person name="Kittl S."/>
        </authorList>
    </citation>
    <scope>NUCLEOTIDE SEQUENCE [LARGE SCALE GENOMIC DNA]</scope>
    <source>
        <strain evidence="18 19">15A0121</strain>
    </source>
</reference>
<comment type="similarity">
    <text evidence="2">In the N-terminal section; belongs to the glycosyltransferase 51 family.</text>
</comment>
<dbReference type="EMBL" id="CP063213">
    <property type="protein sequence ID" value="QOR45650.1"/>
    <property type="molecule type" value="Genomic_DNA"/>
</dbReference>
<dbReference type="GO" id="GO:0008360">
    <property type="term" value="P:regulation of cell shape"/>
    <property type="evidence" value="ECO:0007669"/>
    <property type="project" value="UniProtKB-KW"/>
</dbReference>
<keyword evidence="11" id="KW-0961">Cell wall biogenesis/degradation</keyword>
<evidence type="ECO:0000256" key="12">
    <source>
        <dbReference type="ARBA" id="ARBA00034000"/>
    </source>
</evidence>
<dbReference type="InterPro" id="IPR050396">
    <property type="entry name" value="Glycosyltr_51/Transpeptidase"/>
</dbReference>
<name>A0A7M1QUA9_9ACTO</name>
<evidence type="ECO:0000256" key="15">
    <source>
        <dbReference type="SAM" id="Phobius"/>
    </source>
</evidence>
<feature type="region of interest" description="Disordered" evidence="14">
    <location>
        <begin position="647"/>
        <end position="722"/>
    </location>
</feature>
<feature type="transmembrane region" description="Helical" evidence="15">
    <location>
        <begin position="33"/>
        <end position="54"/>
    </location>
</feature>
<comment type="catalytic activity">
    <reaction evidence="13">
        <text>[GlcNAc-(1-&gt;4)-Mur2Ac(oyl-L-Ala-gamma-D-Glu-L-Lys-D-Ala-D-Ala)](n)-di-trans,octa-cis-undecaprenyl diphosphate + beta-D-GlcNAc-(1-&gt;4)-Mur2Ac(oyl-L-Ala-gamma-D-Glu-L-Lys-D-Ala-D-Ala)-di-trans,octa-cis-undecaprenyl diphosphate = [GlcNAc-(1-&gt;4)-Mur2Ac(oyl-L-Ala-gamma-D-Glu-L-Lys-D-Ala-D-Ala)](n+1)-di-trans,octa-cis-undecaprenyl diphosphate + di-trans,octa-cis-undecaprenyl diphosphate + H(+)</text>
        <dbReference type="Rhea" id="RHEA:23708"/>
        <dbReference type="Rhea" id="RHEA-COMP:9602"/>
        <dbReference type="Rhea" id="RHEA-COMP:9603"/>
        <dbReference type="ChEBI" id="CHEBI:15378"/>
        <dbReference type="ChEBI" id="CHEBI:58405"/>
        <dbReference type="ChEBI" id="CHEBI:60033"/>
        <dbReference type="ChEBI" id="CHEBI:78435"/>
        <dbReference type="EC" id="2.4.99.28"/>
    </reaction>
</comment>
<keyword evidence="19" id="KW-1185">Reference proteome</keyword>
<dbReference type="InterPro" id="IPR012338">
    <property type="entry name" value="Beta-lactam/transpept-like"/>
</dbReference>
<dbReference type="Gene3D" id="3.40.710.10">
    <property type="entry name" value="DD-peptidase/beta-lactamase superfamily"/>
    <property type="match status" value="1"/>
</dbReference>
<evidence type="ECO:0000313" key="19">
    <source>
        <dbReference type="Proteomes" id="UP000595053"/>
    </source>
</evidence>
<evidence type="ECO:0000256" key="5">
    <source>
        <dbReference type="ARBA" id="ARBA00022676"/>
    </source>
</evidence>
<evidence type="ECO:0000256" key="13">
    <source>
        <dbReference type="ARBA" id="ARBA00049902"/>
    </source>
</evidence>
<dbReference type="Pfam" id="PF00905">
    <property type="entry name" value="Transpeptidase"/>
    <property type="match status" value="1"/>
</dbReference>
<evidence type="ECO:0000256" key="3">
    <source>
        <dbReference type="ARBA" id="ARBA00022645"/>
    </source>
</evidence>
<accession>A0A8A5U533</accession>
<dbReference type="InterPro" id="IPR036950">
    <property type="entry name" value="PBP_transglycosylase"/>
</dbReference>
<feature type="domain" description="Penicillin-binding protein transpeptidase" evidence="16">
    <location>
        <begin position="344"/>
        <end position="589"/>
    </location>
</feature>
<keyword evidence="15" id="KW-1133">Transmembrane helix</keyword>
<dbReference type="PANTHER" id="PTHR32282">
    <property type="entry name" value="BINDING PROTEIN TRANSPEPTIDASE, PUTATIVE-RELATED"/>
    <property type="match status" value="1"/>
</dbReference>
<feature type="domain" description="Glycosyl transferase family 51" evidence="17">
    <location>
        <begin position="81"/>
        <end position="251"/>
    </location>
</feature>
<dbReference type="GO" id="GO:0008955">
    <property type="term" value="F:peptidoglycan glycosyltransferase activity"/>
    <property type="evidence" value="ECO:0007669"/>
    <property type="project" value="UniProtKB-EC"/>
</dbReference>
<dbReference type="SUPFAM" id="SSF53955">
    <property type="entry name" value="Lysozyme-like"/>
    <property type="match status" value="1"/>
</dbReference>
<dbReference type="InterPro" id="IPR001460">
    <property type="entry name" value="PCN-bd_Tpept"/>
</dbReference>
<accession>A0A7M1QUA9</accession>
<keyword evidence="8" id="KW-0133">Cell shape</keyword>
<dbReference type="GO" id="GO:0009002">
    <property type="term" value="F:serine-type D-Ala-D-Ala carboxypeptidase activity"/>
    <property type="evidence" value="ECO:0007669"/>
    <property type="project" value="UniProtKB-EC"/>
</dbReference>
<organism evidence="18 19">
    <name type="scientific">Trueperella pecoris</name>
    <dbReference type="NCBI Taxonomy" id="2733571"/>
    <lineage>
        <taxon>Bacteria</taxon>
        <taxon>Bacillati</taxon>
        <taxon>Actinomycetota</taxon>
        <taxon>Actinomycetes</taxon>
        <taxon>Actinomycetales</taxon>
        <taxon>Actinomycetaceae</taxon>
        <taxon>Trueperella</taxon>
    </lineage>
</organism>
<dbReference type="GO" id="GO:0008658">
    <property type="term" value="F:penicillin binding"/>
    <property type="evidence" value="ECO:0007669"/>
    <property type="project" value="InterPro"/>
</dbReference>
<evidence type="ECO:0000256" key="6">
    <source>
        <dbReference type="ARBA" id="ARBA00022679"/>
    </source>
</evidence>
<dbReference type="GO" id="GO:0009252">
    <property type="term" value="P:peptidoglycan biosynthetic process"/>
    <property type="evidence" value="ECO:0007669"/>
    <property type="project" value="UniProtKB-KW"/>
</dbReference>
<dbReference type="Proteomes" id="UP000595053">
    <property type="component" value="Chromosome"/>
</dbReference>
<keyword evidence="5" id="KW-0328">Glycosyltransferase</keyword>
<evidence type="ECO:0000256" key="10">
    <source>
        <dbReference type="ARBA" id="ARBA00023268"/>
    </source>
</evidence>
<comment type="catalytic activity">
    <reaction evidence="12">
        <text>Preferential cleavage: (Ac)2-L-Lys-D-Ala-|-D-Ala. Also transpeptidation of peptidyl-alanyl moieties that are N-acyl substituents of D-alanine.</text>
        <dbReference type="EC" id="3.4.16.4"/>
    </reaction>
</comment>
<evidence type="ECO:0000256" key="2">
    <source>
        <dbReference type="ARBA" id="ARBA00007739"/>
    </source>
</evidence>
<dbReference type="Pfam" id="PF00912">
    <property type="entry name" value="Transgly"/>
    <property type="match status" value="1"/>
</dbReference>
<protein>
    <submittedName>
        <fullName evidence="18">Penicillin-binding protein</fullName>
    </submittedName>
</protein>
<keyword evidence="15" id="KW-0472">Membrane</keyword>
<evidence type="ECO:0000259" key="16">
    <source>
        <dbReference type="Pfam" id="PF00905"/>
    </source>
</evidence>
<keyword evidence="10" id="KW-0511">Multifunctional enzyme</keyword>
<dbReference type="FunFam" id="1.10.3810.10:FF:000001">
    <property type="entry name" value="Penicillin-binding protein 1A"/>
    <property type="match status" value="1"/>
</dbReference>
<evidence type="ECO:0000256" key="1">
    <source>
        <dbReference type="ARBA" id="ARBA00007090"/>
    </source>
</evidence>
<dbReference type="PANTHER" id="PTHR32282:SF34">
    <property type="entry name" value="PENICILLIN-BINDING PROTEIN 1A"/>
    <property type="match status" value="1"/>
</dbReference>
<evidence type="ECO:0000256" key="11">
    <source>
        <dbReference type="ARBA" id="ARBA00023316"/>
    </source>
</evidence>
<comment type="similarity">
    <text evidence="1">In the C-terminal section; belongs to the transpeptidase family.</text>
</comment>
<keyword evidence="9" id="KW-0573">Peptidoglycan synthesis</keyword>
<gene>
    <name evidence="18" type="ORF">INS88_10470</name>
</gene>
<evidence type="ECO:0000259" key="17">
    <source>
        <dbReference type="Pfam" id="PF00912"/>
    </source>
</evidence>
<dbReference type="GO" id="GO:0071555">
    <property type="term" value="P:cell wall organization"/>
    <property type="evidence" value="ECO:0007669"/>
    <property type="project" value="UniProtKB-KW"/>
</dbReference>
<evidence type="ECO:0000256" key="9">
    <source>
        <dbReference type="ARBA" id="ARBA00022984"/>
    </source>
</evidence>
<evidence type="ECO:0000256" key="14">
    <source>
        <dbReference type="SAM" id="MobiDB-lite"/>
    </source>
</evidence>
<dbReference type="GO" id="GO:0006508">
    <property type="term" value="P:proteolysis"/>
    <property type="evidence" value="ECO:0007669"/>
    <property type="project" value="UniProtKB-KW"/>
</dbReference>
<keyword evidence="3" id="KW-0121">Carboxypeptidase</keyword>
<keyword evidence="15" id="KW-0812">Transmembrane</keyword>
<dbReference type="InterPro" id="IPR023346">
    <property type="entry name" value="Lysozyme-like_dom_sf"/>
</dbReference>
<keyword evidence="6" id="KW-0808">Transferase</keyword>
<dbReference type="Gene3D" id="1.10.3810.10">
    <property type="entry name" value="Biosynthetic peptidoglycan transglycosylase-like"/>
    <property type="match status" value="1"/>
</dbReference>
<dbReference type="InterPro" id="IPR001264">
    <property type="entry name" value="Glyco_trans_51"/>
</dbReference>
<evidence type="ECO:0000313" key="18">
    <source>
        <dbReference type="EMBL" id="QOR45650.1"/>
    </source>
</evidence>
<evidence type="ECO:0000256" key="7">
    <source>
        <dbReference type="ARBA" id="ARBA00022801"/>
    </source>
</evidence>